<keyword evidence="8" id="KW-1185">Reference proteome</keyword>
<proteinExistence type="predicted"/>
<dbReference type="RefSeq" id="WP_058484774.1">
    <property type="nucleotide sequence ID" value="NZ_CAAAII010000004.1"/>
</dbReference>
<dbReference type="Proteomes" id="UP000054877">
    <property type="component" value="Unassembled WGS sequence"/>
</dbReference>
<dbReference type="EMBL" id="LNYX01000034">
    <property type="protein sequence ID" value="KTD61249.1"/>
    <property type="molecule type" value="Genomic_DNA"/>
</dbReference>
<dbReference type="GO" id="GO:0005315">
    <property type="term" value="F:phosphate transmembrane transporter activity"/>
    <property type="evidence" value="ECO:0007669"/>
    <property type="project" value="InterPro"/>
</dbReference>
<evidence type="ECO:0000313" key="8">
    <source>
        <dbReference type="Proteomes" id="UP000054877"/>
    </source>
</evidence>
<dbReference type="InterPro" id="IPR001204">
    <property type="entry name" value="Phos_transporter"/>
</dbReference>
<dbReference type="Pfam" id="PF01384">
    <property type="entry name" value="PHO4"/>
    <property type="match status" value="1"/>
</dbReference>
<reference evidence="7 8" key="1">
    <citation type="submission" date="2015-11" db="EMBL/GenBank/DDBJ databases">
        <title>Genomic analysis of 38 Legionella species identifies large and diverse effector repertoires.</title>
        <authorList>
            <person name="Burstein D."/>
            <person name="Amaro F."/>
            <person name="Zusman T."/>
            <person name="Lifshitz Z."/>
            <person name="Cohen O."/>
            <person name="Gilbert J.A."/>
            <person name="Pupko T."/>
            <person name="Shuman H.A."/>
            <person name="Segal G."/>
        </authorList>
    </citation>
    <scope>NUCLEOTIDE SEQUENCE [LARGE SCALE GENOMIC DNA]</scope>
    <source>
        <strain evidence="7 8">Mt.St.Helens-9</strain>
    </source>
</reference>
<organism evidence="7 8">
    <name type="scientific">Legionella spiritensis</name>
    <dbReference type="NCBI Taxonomy" id="452"/>
    <lineage>
        <taxon>Bacteria</taxon>
        <taxon>Pseudomonadati</taxon>
        <taxon>Pseudomonadota</taxon>
        <taxon>Gammaproteobacteria</taxon>
        <taxon>Legionellales</taxon>
        <taxon>Legionellaceae</taxon>
        <taxon>Legionella</taxon>
    </lineage>
</organism>
<sequence length="329" mass="34847">MTSSTLFILLVILIAFIFDFINGFHDAANSIATIVTTGVLTPLQAVIWAAFFNFIAFLVFNLSVANTIGSGLIDSGVVNTPLIFSALIGAIFWNLATWYYGIPSSSSHALIGGLAGAAVAKAGFSSLQLSGFLKVLAGIVISPLVGMLTGCLLMLFFNRVTRSSPQDKHNKLFRGLQLASSAMLSLTHGGNDAQKTMGIIAVLLFSASWLGDSFYVPFWVVISCHAIIALGTLAGGWRIVHTMGTKITKLNTMRGCAAETGAAIMIFAATEYGIPVSTTHTVTGSIAGVGVVNGFSGTYWPLLYRIFLSWLLTVPVAGFIAAAIMLTWF</sequence>
<feature type="transmembrane region" description="Helical" evidence="6">
    <location>
        <begin position="6"/>
        <end position="24"/>
    </location>
</feature>
<evidence type="ECO:0000313" key="7">
    <source>
        <dbReference type="EMBL" id="KTD61249.1"/>
    </source>
</evidence>
<comment type="subcellular location">
    <subcellularLocation>
        <location evidence="1">Membrane</location>
        <topology evidence="1">Multi-pass membrane protein</topology>
    </subcellularLocation>
</comment>
<evidence type="ECO:0000256" key="3">
    <source>
        <dbReference type="ARBA" id="ARBA00022692"/>
    </source>
</evidence>
<name>A0A0W0YWJ8_LEGSP</name>
<evidence type="ECO:0000256" key="5">
    <source>
        <dbReference type="ARBA" id="ARBA00023136"/>
    </source>
</evidence>
<dbReference type="OrthoDB" id="9779554at2"/>
<dbReference type="STRING" id="452.Lspi_2869"/>
<dbReference type="AlphaFoldDB" id="A0A0W0YWJ8"/>
<dbReference type="GO" id="GO:0035435">
    <property type="term" value="P:phosphate ion transmembrane transport"/>
    <property type="evidence" value="ECO:0007669"/>
    <property type="project" value="TreeGrafter"/>
</dbReference>
<keyword evidence="3 6" id="KW-0812">Transmembrane</keyword>
<dbReference type="PANTHER" id="PTHR11101">
    <property type="entry name" value="PHOSPHATE TRANSPORTER"/>
    <property type="match status" value="1"/>
</dbReference>
<dbReference type="PANTHER" id="PTHR11101:SF80">
    <property type="entry name" value="PHOSPHATE TRANSPORTER"/>
    <property type="match status" value="1"/>
</dbReference>
<feature type="transmembrane region" description="Helical" evidence="6">
    <location>
        <begin position="82"/>
        <end position="102"/>
    </location>
</feature>
<feature type="transmembrane region" description="Helical" evidence="6">
    <location>
        <begin position="45"/>
        <end position="62"/>
    </location>
</feature>
<evidence type="ECO:0000256" key="6">
    <source>
        <dbReference type="SAM" id="Phobius"/>
    </source>
</evidence>
<keyword evidence="5 6" id="KW-0472">Membrane</keyword>
<keyword evidence="4 6" id="KW-1133">Transmembrane helix</keyword>
<feature type="transmembrane region" description="Helical" evidence="6">
    <location>
        <begin position="306"/>
        <end position="328"/>
    </location>
</feature>
<feature type="transmembrane region" description="Helical" evidence="6">
    <location>
        <begin position="135"/>
        <end position="157"/>
    </location>
</feature>
<evidence type="ECO:0000256" key="4">
    <source>
        <dbReference type="ARBA" id="ARBA00022989"/>
    </source>
</evidence>
<dbReference type="PATRIC" id="fig|452.5.peg.3174"/>
<feature type="transmembrane region" description="Helical" evidence="6">
    <location>
        <begin position="109"/>
        <end position="129"/>
    </location>
</feature>
<dbReference type="GO" id="GO:0016020">
    <property type="term" value="C:membrane"/>
    <property type="evidence" value="ECO:0007669"/>
    <property type="project" value="UniProtKB-SubCell"/>
</dbReference>
<comment type="caution">
    <text evidence="7">The sequence shown here is derived from an EMBL/GenBank/DDBJ whole genome shotgun (WGS) entry which is preliminary data.</text>
</comment>
<protein>
    <submittedName>
        <fullName evidence="7">Low affinity inorganic phosphate transporter</fullName>
    </submittedName>
</protein>
<keyword evidence="2" id="KW-0813">Transport</keyword>
<evidence type="ECO:0000256" key="2">
    <source>
        <dbReference type="ARBA" id="ARBA00022448"/>
    </source>
</evidence>
<feature type="transmembrane region" description="Helical" evidence="6">
    <location>
        <begin position="216"/>
        <end position="240"/>
    </location>
</feature>
<accession>A0A0W0YWJ8</accession>
<evidence type="ECO:0000256" key="1">
    <source>
        <dbReference type="ARBA" id="ARBA00004141"/>
    </source>
</evidence>
<gene>
    <name evidence="7" type="primary">pit</name>
    <name evidence="7" type="ORF">Lspi_2869</name>
</gene>